<dbReference type="Proteomes" id="UP001331761">
    <property type="component" value="Unassembled WGS sequence"/>
</dbReference>
<sequence>MWETNLVIFFTDGGEIRSASTPEGRYYYLVNNEGQWLYLERSTDERFQTLLLTFTCVFEFFGSQNEVFVRITCV</sequence>
<evidence type="ECO:0000313" key="1">
    <source>
        <dbReference type="EMBL" id="KAK5984134.1"/>
    </source>
</evidence>
<comment type="caution">
    <text evidence="1">The sequence shown here is derived from an EMBL/GenBank/DDBJ whole genome shotgun (WGS) entry which is preliminary data.</text>
</comment>
<dbReference type="AlphaFoldDB" id="A0AAN8IRE7"/>
<gene>
    <name evidence="1" type="ORF">GCK32_015185</name>
</gene>
<name>A0AAN8IRE7_TRICO</name>
<dbReference type="EMBL" id="WIXE01003230">
    <property type="protein sequence ID" value="KAK5984134.1"/>
    <property type="molecule type" value="Genomic_DNA"/>
</dbReference>
<reference evidence="1 2" key="1">
    <citation type="submission" date="2019-10" db="EMBL/GenBank/DDBJ databases">
        <title>Assembly and Annotation for the nematode Trichostrongylus colubriformis.</title>
        <authorList>
            <person name="Martin J."/>
        </authorList>
    </citation>
    <scope>NUCLEOTIDE SEQUENCE [LARGE SCALE GENOMIC DNA]</scope>
    <source>
        <strain evidence="1">G859</strain>
        <tissue evidence="1">Whole worm</tissue>
    </source>
</reference>
<keyword evidence="2" id="KW-1185">Reference proteome</keyword>
<accession>A0AAN8IRE7</accession>
<protein>
    <submittedName>
        <fullName evidence="1">Uncharacterized protein</fullName>
    </submittedName>
</protein>
<evidence type="ECO:0000313" key="2">
    <source>
        <dbReference type="Proteomes" id="UP001331761"/>
    </source>
</evidence>
<proteinExistence type="predicted"/>
<organism evidence="1 2">
    <name type="scientific">Trichostrongylus colubriformis</name>
    <name type="common">Black scour worm</name>
    <dbReference type="NCBI Taxonomy" id="6319"/>
    <lineage>
        <taxon>Eukaryota</taxon>
        <taxon>Metazoa</taxon>
        <taxon>Ecdysozoa</taxon>
        <taxon>Nematoda</taxon>
        <taxon>Chromadorea</taxon>
        <taxon>Rhabditida</taxon>
        <taxon>Rhabditina</taxon>
        <taxon>Rhabditomorpha</taxon>
        <taxon>Strongyloidea</taxon>
        <taxon>Trichostrongylidae</taxon>
        <taxon>Trichostrongylus</taxon>
    </lineage>
</organism>